<dbReference type="AlphaFoldDB" id="A0AAV4PNC6"/>
<sequence length="138" mass="15168">MTVLGRPPSVISISRCLPPPKTGQHGDKSSDHYEASCRQWNNQSVLKKLFCKSTYFQPQTSAIKDSGNDVLAASKKQSRNLSRLALSGSGKSKQIAFPVIDSCISIIRPLSPGNTRVFSSAITWLIQDFDPLRCVLVF</sequence>
<reference evidence="1 2" key="1">
    <citation type="submission" date="2021-06" db="EMBL/GenBank/DDBJ databases">
        <title>Caerostris darwini draft genome.</title>
        <authorList>
            <person name="Kono N."/>
            <person name="Arakawa K."/>
        </authorList>
    </citation>
    <scope>NUCLEOTIDE SEQUENCE [LARGE SCALE GENOMIC DNA]</scope>
</reference>
<comment type="caution">
    <text evidence="1">The sequence shown here is derived from an EMBL/GenBank/DDBJ whole genome shotgun (WGS) entry which is preliminary data.</text>
</comment>
<organism evidence="1 2">
    <name type="scientific">Caerostris darwini</name>
    <dbReference type="NCBI Taxonomy" id="1538125"/>
    <lineage>
        <taxon>Eukaryota</taxon>
        <taxon>Metazoa</taxon>
        <taxon>Ecdysozoa</taxon>
        <taxon>Arthropoda</taxon>
        <taxon>Chelicerata</taxon>
        <taxon>Arachnida</taxon>
        <taxon>Araneae</taxon>
        <taxon>Araneomorphae</taxon>
        <taxon>Entelegynae</taxon>
        <taxon>Araneoidea</taxon>
        <taxon>Araneidae</taxon>
        <taxon>Caerostris</taxon>
    </lineage>
</organism>
<dbReference type="EMBL" id="BPLQ01003031">
    <property type="protein sequence ID" value="GIX97364.1"/>
    <property type="molecule type" value="Genomic_DNA"/>
</dbReference>
<accession>A0AAV4PNC6</accession>
<name>A0AAV4PNC6_9ARAC</name>
<evidence type="ECO:0000313" key="1">
    <source>
        <dbReference type="EMBL" id="GIX97364.1"/>
    </source>
</evidence>
<keyword evidence="2" id="KW-1185">Reference proteome</keyword>
<proteinExistence type="predicted"/>
<protein>
    <submittedName>
        <fullName evidence="1">Uncharacterized protein</fullName>
    </submittedName>
</protein>
<evidence type="ECO:0000313" key="2">
    <source>
        <dbReference type="Proteomes" id="UP001054837"/>
    </source>
</evidence>
<gene>
    <name evidence="1" type="ORF">CDAR_537041</name>
</gene>
<dbReference type="Proteomes" id="UP001054837">
    <property type="component" value="Unassembled WGS sequence"/>
</dbReference>